<proteinExistence type="predicted"/>
<evidence type="ECO:0000313" key="4">
    <source>
        <dbReference type="EMBL" id="EDS02502.1"/>
    </source>
</evidence>
<dbReference type="GO" id="GO:0005737">
    <property type="term" value="C:cytoplasm"/>
    <property type="evidence" value="ECO:0007669"/>
    <property type="project" value="TreeGrafter"/>
</dbReference>
<dbReference type="InterPro" id="IPR036206">
    <property type="entry name" value="ThiamineP_synth_sf"/>
</dbReference>
<organism evidence="4 5">
    <name type="scientific">Alistipes putredinis DSM 17216</name>
    <dbReference type="NCBI Taxonomy" id="445970"/>
    <lineage>
        <taxon>Bacteria</taxon>
        <taxon>Pseudomonadati</taxon>
        <taxon>Bacteroidota</taxon>
        <taxon>Bacteroidia</taxon>
        <taxon>Bacteroidales</taxon>
        <taxon>Rikenellaceae</taxon>
        <taxon>Alistipes</taxon>
    </lineage>
</organism>
<dbReference type="OrthoDB" id="194683at2"/>
<keyword evidence="5" id="KW-1185">Reference proteome</keyword>
<dbReference type="HOGENOM" id="CLU_018272_4_0_10"/>
<dbReference type="RefSeq" id="WP_004328074.1">
    <property type="nucleotide sequence ID" value="NZ_DS499577.1"/>
</dbReference>
<reference evidence="4" key="2">
    <citation type="submission" date="2013-09" db="EMBL/GenBank/DDBJ databases">
        <title>Draft genome sequence of Alistipes putredinis (DSM 17216).</title>
        <authorList>
            <person name="Sudarsanam P."/>
            <person name="Ley R."/>
            <person name="Guruge J."/>
            <person name="Turnbaugh P.J."/>
            <person name="Mahowald M."/>
            <person name="Liep D."/>
            <person name="Gordon J."/>
        </authorList>
    </citation>
    <scope>NUCLEOTIDE SEQUENCE</scope>
    <source>
        <strain evidence="4">DSM 17216</strain>
    </source>
</reference>
<dbReference type="CDD" id="cd00564">
    <property type="entry name" value="TMP_TenI"/>
    <property type="match status" value="1"/>
</dbReference>
<keyword evidence="2" id="KW-0784">Thiamine biosynthesis</keyword>
<dbReference type="eggNOG" id="COG0352">
    <property type="taxonomic scope" value="Bacteria"/>
</dbReference>
<dbReference type="GO" id="GO:0004789">
    <property type="term" value="F:thiamine-phosphate diphosphorylase activity"/>
    <property type="evidence" value="ECO:0007669"/>
    <property type="project" value="TreeGrafter"/>
</dbReference>
<evidence type="ECO:0000256" key="2">
    <source>
        <dbReference type="ARBA" id="ARBA00022977"/>
    </source>
</evidence>
<dbReference type="PANTHER" id="PTHR20857">
    <property type="entry name" value="THIAMINE-PHOSPHATE PYROPHOSPHORYLASE"/>
    <property type="match status" value="1"/>
</dbReference>
<dbReference type="SUPFAM" id="SSF51391">
    <property type="entry name" value="Thiamin phosphate synthase"/>
    <property type="match status" value="1"/>
</dbReference>
<evidence type="ECO:0000256" key="1">
    <source>
        <dbReference type="ARBA" id="ARBA00004948"/>
    </source>
</evidence>
<accession>B0MYC4</accession>
<dbReference type="PANTHER" id="PTHR20857:SF15">
    <property type="entry name" value="THIAMINE-PHOSPHATE SYNTHASE"/>
    <property type="match status" value="1"/>
</dbReference>
<reference evidence="4" key="1">
    <citation type="submission" date="2007-10" db="EMBL/GenBank/DDBJ databases">
        <authorList>
            <person name="Fulton L."/>
            <person name="Clifton S."/>
            <person name="Fulton B."/>
            <person name="Xu J."/>
            <person name="Minx P."/>
            <person name="Pepin K.H."/>
            <person name="Johnson M."/>
            <person name="Thiruvilangam P."/>
            <person name="Bhonagiri V."/>
            <person name="Nash W.E."/>
            <person name="Mardis E.R."/>
            <person name="Wilson R.K."/>
        </authorList>
    </citation>
    <scope>NUCLEOTIDE SEQUENCE [LARGE SCALE GENOMIC DNA]</scope>
    <source>
        <strain evidence="4">DSM 17216</strain>
    </source>
</reference>
<dbReference type="Proteomes" id="UP000005819">
    <property type="component" value="Unassembled WGS sequence"/>
</dbReference>
<dbReference type="AlphaFoldDB" id="B0MYC4"/>
<sequence length="196" mass="21753">MMRIIVITDTSFAASEAESIRILLSEGVDRVHLRKPQSAEADMRRLIEALPPELYPRLTLQDHLHLAGEYGIGGVHLNARNPEIPAGFGGLISRSCHSFGEIASHPTEDYLFLSPIFDSISKTGYRAGYAPDELRKAFAQGIINPRVAALGGIRPEHLPALQEYGFGGAAFLGYIWQGATPEELVRRMREIRKFNR</sequence>
<dbReference type="InterPro" id="IPR013785">
    <property type="entry name" value="Aldolase_TIM"/>
</dbReference>
<dbReference type="GeneID" id="73802544"/>
<dbReference type="EMBL" id="ABFK02000020">
    <property type="protein sequence ID" value="EDS02502.1"/>
    <property type="molecule type" value="Genomic_DNA"/>
</dbReference>
<evidence type="ECO:0000259" key="3">
    <source>
        <dbReference type="Pfam" id="PF02581"/>
    </source>
</evidence>
<comment type="pathway">
    <text evidence="1">Cofactor biosynthesis; thiamine diphosphate biosynthesis.</text>
</comment>
<evidence type="ECO:0000313" key="5">
    <source>
        <dbReference type="Proteomes" id="UP000005819"/>
    </source>
</evidence>
<dbReference type="InterPro" id="IPR022998">
    <property type="entry name" value="ThiamineP_synth_TenI"/>
</dbReference>
<dbReference type="Pfam" id="PF02581">
    <property type="entry name" value="TMP-TENI"/>
    <property type="match status" value="1"/>
</dbReference>
<name>B0MYC4_9BACT</name>
<comment type="caution">
    <text evidence="4">The sequence shown here is derived from an EMBL/GenBank/DDBJ whole genome shotgun (WGS) entry which is preliminary data.</text>
</comment>
<gene>
    <name evidence="4" type="ORF">ALIPUT_02029</name>
</gene>
<feature type="domain" description="Thiamine phosphate synthase/TenI" evidence="3">
    <location>
        <begin position="5"/>
        <end position="171"/>
    </location>
</feature>
<dbReference type="Gene3D" id="3.20.20.70">
    <property type="entry name" value="Aldolase class I"/>
    <property type="match status" value="1"/>
</dbReference>
<dbReference type="GO" id="GO:0009228">
    <property type="term" value="P:thiamine biosynthetic process"/>
    <property type="evidence" value="ECO:0007669"/>
    <property type="project" value="UniProtKB-KW"/>
</dbReference>
<protein>
    <submittedName>
        <fullName evidence="4">Thiamine monophosphate synthase/TENI</fullName>
    </submittedName>
</protein>